<evidence type="ECO:0000313" key="1">
    <source>
        <dbReference type="EMBL" id="MED6108825.1"/>
    </source>
</evidence>
<evidence type="ECO:0000313" key="2">
    <source>
        <dbReference type="Proteomes" id="UP001341840"/>
    </source>
</evidence>
<keyword evidence="2" id="KW-1185">Reference proteome</keyword>
<proteinExistence type="predicted"/>
<accession>A0ABU6QAZ8</accession>
<organism evidence="1 2">
    <name type="scientific">Stylosanthes scabra</name>
    <dbReference type="NCBI Taxonomy" id="79078"/>
    <lineage>
        <taxon>Eukaryota</taxon>
        <taxon>Viridiplantae</taxon>
        <taxon>Streptophyta</taxon>
        <taxon>Embryophyta</taxon>
        <taxon>Tracheophyta</taxon>
        <taxon>Spermatophyta</taxon>
        <taxon>Magnoliopsida</taxon>
        <taxon>eudicotyledons</taxon>
        <taxon>Gunneridae</taxon>
        <taxon>Pentapetalae</taxon>
        <taxon>rosids</taxon>
        <taxon>fabids</taxon>
        <taxon>Fabales</taxon>
        <taxon>Fabaceae</taxon>
        <taxon>Papilionoideae</taxon>
        <taxon>50 kb inversion clade</taxon>
        <taxon>dalbergioids sensu lato</taxon>
        <taxon>Dalbergieae</taxon>
        <taxon>Pterocarpus clade</taxon>
        <taxon>Stylosanthes</taxon>
    </lineage>
</organism>
<name>A0ABU6QAZ8_9FABA</name>
<reference evidence="1 2" key="1">
    <citation type="journal article" date="2023" name="Plants (Basel)">
        <title>Bridging the Gap: Combining Genomics and Transcriptomics Approaches to Understand Stylosanthes scabra, an Orphan Legume from the Brazilian Caatinga.</title>
        <authorList>
            <person name="Ferreira-Neto J.R.C."/>
            <person name="da Silva M.D."/>
            <person name="Binneck E."/>
            <person name="de Melo N.F."/>
            <person name="da Silva R.H."/>
            <person name="de Melo A.L.T.M."/>
            <person name="Pandolfi V."/>
            <person name="Bustamante F.O."/>
            <person name="Brasileiro-Vidal A.C."/>
            <person name="Benko-Iseppon A.M."/>
        </authorList>
    </citation>
    <scope>NUCLEOTIDE SEQUENCE [LARGE SCALE GENOMIC DNA]</scope>
    <source>
        <tissue evidence="1">Leaves</tissue>
    </source>
</reference>
<protein>
    <submittedName>
        <fullName evidence="1">Uncharacterized protein</fullName>
    </submittedName>
</protein>
<dbReference type="EMBL" id="JASCZI010000108">
    <property type="protein sequence ID" value="MED6108825.1"/>
    <property type="molecule type" value="Genomic_DNA"/>
</dbReference>
<sequence length="101" mass="11087">MAPTTLRASPSQCSRLCSFLPAKPLFPPTPISALHVTAGETILLFLYHGMSSSRAFSLSHFGLFFADVARSRSVYCDLCAPMVWSSLVMLEAMDVGQMERQ</sequence>
<gene>
    <name evidence="1" type="ORF">PIB30_027779</name>
</gene>
<dbReference type="Proteomes" id="UP001341840">
    <property type="component" value="Unassembled WGS sequence"/>
</dbReference>
<comment type="caution">
    <text evidence="1">The sequence shown here is derived from an EMBL/GenBank/DDBJ whole genome shotgun (WGS) entry which is preliminary data.</text>
</comment>